<accession>A0ABV1RQ16</accession>
<name>A0ABV1RQ16_9BACT</name>
<feature type="signal peptide" evidence="1">
    <location>
        <begin position="1"/>
        <end position="19"/>
    </location>
</feature>
<proteinExistence type="predicted"/>
<keyword evidence="3" id="KW-1185">Reference proteome</keyword>
<dbReference type="RefSeq" id="WP_350410770.1">
    <property type="nucleotide sequence ID" value="NZ_JBEOKT010000002.1"/>
</dbReference>
<organism evidence="2 3">
    <name type="scientific">Pontibacter populi</name>
    <dbReference type="NCBI Taxonomy" id="890055"/>
    <lineage>
        <taxon>Bacteria</taxon>
        <taxon>Pseudomonadati</taxon>
        <taxon>Bacteroidota</taxon>
        <taxon>Cytophagia</taxon>
        <taxon>Cytophagales</taxon>
        <taxon>Hymenobacteraceae</taxon>
        <taxon>Pontibacter</taxon>
    </lineage>
</organism>
<sequence>MKTTLLKTGLLALATIAFMGCESDNEMEELNPTISQSIVAGTCDVIDFENAPVGEFITEVQSAKGVSVMVHNMARNSNGEMLNDNRAMIYDTRKITGDDEDLYTPEWGNTLIIQEIGVNPVDDPNVYGDGPNDNQWGGEMMVTFPKPMSLESMKVLDIDTYEDNSWVYLYNENGEELYKVKLQPLGNSSRQTVDLKKTAGVKMLKVVLAGTQSYSGSGAIDDIMFCETAVTPPAEEVTGCTRTQGYWKNHADPSKKQYNSAWDNYLEAKFYSSDMDYLTVLKTSPKGGDEYYILAHQFIAAELNVVSGASMPADVKAAWDAAEAYFKGETTPTRTEILAWATLLDDYNNGKVGPGHCD</sequence>
<gene>
    <name evidence="2" type="ORF">ABS362_02840</name>
</gene>
<evidence type="ECO:0000256" key="1">
    <source>
        <dbReference type="SAM" id="SignalP"/>
    </source>
</evidence>
<evidence type="ECO:0000313" key="2">
    <source>
        <dbReference type="EMBL" id="MER2996463.1"/>
    </source>
</evidence>
<dbReference type="EMBL" id="JBEOKT010000002">
    <property type="protein sequence ID" value="MER2996463.1"/>
    <property type="molecule type" value="Genomic_DNA"/>
</dbReference>
<protein>
    <submittedName>
        <fullName evidence="2">Uncharacterized protein</fullName>
    </submittedName>
</protein>
<reference evidence="2 3" key="1">
    <citation type="submission" date="2024-06" db="EMBL/GenBank/DDBJ databases">
        <title>Pontibacter populi HYL7-15.</title>
        <authorList>
            <person name="Kim M.K."/>
        </authorList>
    </citation>
    <scope>NUCLEOTIDE SEQUENCE [LARGE SCALE GENOMIC DNA]</scope>
    <source>
        <strain evidence="2 3">HYL7-15</strain>
    </source>
</reference>
<comment type="caution">
    <text evidence="2">The sequence shown here is derived from an EMBL/GenBank/DDBJ whole genome shotgun (WGS) entry which is preliminary data.</text>
</comment>
<evidence type="ECO:0000313" key="3">
    <source>
        <dbReference type="Proteomes" id="UP001476807"/>
    </source>
</evidence>
<feature type="chain" id="PRO_5045178138" evidence="1">
    <location>
        <begin position="20"/>
        <end position="358"/>
    </location>
</feature>
<keyword evidence="1" id="KW-0732">Signal</keyword>
<dbReference type="PROSITE" id="PS51257">
    <property type="entry name" value="PROKAR_LIPOPROTEIN"/>
    <property type="match status" value="1"/>
</dbReference>
<dbReference type="Proteomes" id="UP001476807">
    <property type="component" value="Unassembled WGS sequence"/>
</dbReference>